<accession>L1M8W1</accession>
<proteinExistence type="predicted"/>
<dbReference type="InterPro" id="IPR025996">
    <property type="entry name" value="MT1864/Rv1816-like_C"/>
</dbReference>
<keyword evidence="8" id="KW-1185">Reference proteome</keyword>
<dbReference type="SUPFAM" id="SSF48498">
    <property type="entry name" value="Tetracyclin repressor-like, C-terminal domain"/>
    <property type="match status" value="1"/>
</dbReference>
<dbReference type="InterPro" id="IPR009057">
    <property type="entry name" value="Homeodomain-like_sf"/>
</dbReference>
<dbReference type="Pfam" id="PF13305">
    <property type="entry name" value="TetR_C_33"/>
    <property type="match status" value="1"/>
</dbReference>
<dbReference type="PATRIC" id="fig|1035195.3.peg.2459"/>
<keyword evidence="3" id="KW-0804">Transcription</keyword>
<keyword evidence="1" id="KW-0805">Transcription regulation</keyword>
<dbReference type="InterPro" id="IPR036271">
    <property type="entry name" value="Tet_transcr_reg_TetR-rel_C_sf"/>
</dbReference>
<dbReference type="OrthoDB" id="3210322at2"/>
<reference evidence="7 8" key="1">
    <citation type="submission" date="2012-05" db="EMBL/GenBank/DDBJ databases">
        <authorList>
            <person name="Weinstock G."/>
            <person name="Sodergren E."/>
            <person name="Lobos E.A."/>
            <person name="Fulton L."/>
            <person name="Fulton R."/>
            <person name="Courtney L."/>
            <person name="Fronick C."/>
            <person name="O'Laughlin M."/>
            <person name="Godfrey J."/>
            <person name="Wilson R.M."/>
            <person name="Miner T."/>
            <person name="Farmer C."/>
            <person name="Delehaunty K."/>
            <person name="Cordes M."/>
            <person name="Minx P."/>
            <person name="Tomlinson C."/>
            <person name="Chen J."/>
            <person name="Wollam A."/>
            <person name="Pepin K.H."/>
            <person name="Bhonagiri V."/>
            <person name="Zhang X."/>
            <person name="Suruliraj S."/>
            <person name="Warren W."/>
            <person name="Mitreva M."/>
            <person name="Mardis E.R."/>
            <person name="Wilson R.K."/>
        </authorList>
    </citation>
    <scope>NUCLEOTIDE SEQUENCE [LARGE SCALE GENOMIC DNA]</scope>
    <source>
        <strain evidence="7 8">F0235</strain>
    </source>
</reference>
<keyword evidence="2 4" id="KW-0238">DNA-binding</keyword>
<dbReference type="GO" id="GO:0000976">
    <property type="term" value="F:transcription cis-regulatory region binding"/>
    <property type="evidence" value="ECO:0007669"/>
    <property type="project" value="TreeGrafter"/>
</dbReference>
<dbReference type="AlphaFoldDB" id="L1M8W1"/>
<dbReference type="EMBL" id="AMEM01000044">
    <property type="protein sequence ID" value="EKX87419.1"/>
    <property type="molecule type" value="Genomic_DNA"/>
</dbReference>
<dbReference type="PANTHER" id="PTHR30055">
    <property type="entry name" value="HTH-TYPE TRANSCRIPTIONAL REGULATOR RUTR"/>
    <property type="match status" value="1"/>
</dbReference>
<dbReference type="InterPro" id="IPR050109">
    <property type="entry name" value="HTH-type_TetR-like_transc_reg"/>
</dbReference>
<protein>
    <submittedName>
        <fullName evidence="7">Transcriptional regulator, TetR family</fullName>
    </submittedName>
</protein>
<dbReference type="Gene3D" id="1.10.357.10">
    <property type="entry name" value="Tetracycline Repressor, domain 2"/>
    <property type="match status" value="1"/>
</dbReference>
<name>L1M8W1_9CORY</name>
<dbReference type="Proteomes" id="UP000010445">
    <property type="component" value="Unassembled WGS sequence"/>
</dbReference>
<evidence type="ECO:0000256" key="1">
    <source>
        <dbReference type="ARBA" id="ARBA00023015"/>
    </source>
</evidence>
<sequence>MHHMSPTRPQSQGKRAVGKRATARAATEKKIIEAAERQLAEVGASGISLRKVAQDVGMAPSALYRYYNGIDQLYTAMIIRAFNEQTAAVQAAFDAHATPPPTTWDDTVELVVLLAMTLRQWALDNPHKYALIYGTPVPGYKAPQDTIPSAAGVGRIFAASCVYLTDGVVYDPMDYLPEYMASFFVAIYGVISFELFGHLVGVVDDPAVFLRHTVENNLELLRSHFPGK</sequence>
<dbReference type="SUPFAM" id="SSF46689">
    <property type="entry name" value="Homeodomain-like"/>
    <property type="match status" value="1"/>
</dbReference>
<dbReference type="HOGENOM" id="CLU_069356_9_0_11"/>
<dbReference type="InterPro" id="IPR001647">
    <property type="entry name" value="HTH_TetR"/>
</dbReference>
<feature type="domain" description="HTH tetR-type" evidence="6">
    <location>
        <begin position="25"/>
        <end position="85"/>
    </location>
</feature>
<dbReference type="PROSITE" id="PS50977">
    <property type="entry name" value="HTH_TETR_2"/>
    <property type="match status" value="1"/>
</dbReference>
<dbReference type="PANTHER" id="PTHR30055:SF243">
    <property type="entry name" value="HTH-TYPE TRANSCRIPTIONAL REGULATOR RV1816"/>
    <property type="match status" value="1"/>
</dbReference>
<dbReference type="Pfam" id="PF00440">
    <property type="entry name" value="TetR_N"/>
    <property type="match status" value="1"/>
</dbReference>
<evidence type="ECO:0000313" key="7">
    <source>
        <dbReference type="EMBL" id="EKX87419.1"/>
    </source>
</evidence>
<evidence type="ECO:0000256" key="5">
    <source>
        <dbReference type="SAM" id="MobiDB-lite"/>
    </source>
</evidence>
<evidence type="ECO:0000259" key="6">
    <source>
        <dbReference type="PROSITE" id="PS50977"/>
    </source>
</evidence>
<feature type="region of interest" description="Disordered" evidence="5">
    <location>
        <begin position="1"/>
        <end position="22"/>
    </location>
</feature>
<evidence type="ECO:0000256" key="3">
    <source>
        <dbReference type="ARBA" id="ARBA00023163"/>
    </source>
</evidence>
<dbReference type="eggNOG" id="COG1309">
    <property type="taxonomic scope" value="Bacteria"/>
</dbReference>
<dbReference type="GO" id="GO:0003700">
    <property type="term" value="F:DNA-binding transcription factor activity"/>
    <property type="evidence" value="ECO:0007669"/>
    <property type="project" value="TreeGrafter"/>
</dbReference>
<comment type="caution">
    <text evidence="7">The sequence shown here is derived from an EMBL/GenBank/DDBJ whole genome shotgun (WGS) entry which is preliminary data.</text>
</comment>
<gene>
    <name evidence="7" type="ORF">HMPREF9997_02745</name>
</gene>
<evidence type="ECO:0000256" key="2">
    <source>
        <dbReference type="ARBA" id="ARBA00023125"/>
    </source>
</evidence>
<feature type="DNA-binding region" description="H-T-H motif" evidence="4">
    <location>
        <begin position="48"/>
        <end position="67"/>
    </location>
</feature>
<dbReference type="STRING" id="1035195.HMPREF9997_02745"/>
<organism evidence="7 8">
    <name type="scientific">Corynebacterium durum F0235</name>
    <dbReference type="NCBI Taxonomy" id="1035195"/>
    <lineage>
        <taxon>Bacteria</taxon>
        <taxon>Bacillati</taxon>
        <taxon>Actinomycetota</taxon>
        <taxon>Actinomycetes</taxon>
        <taxon>Mycobacteriales</taxon>
        <taxon>Corynebacteriaceae</taxon>
        <taxon>Corynebacterium</taxon>
    </lineage>
</organism>
<evidence type="ECO:0000313" key="8">
    <source>
        <dbReference type="Proteomes" id="UP000010445"/>
    </source>
</evidence>
<evidence type="ECO:0000256" key="4">
    <source>
        <dbReference type="PROSITE-ProRule" id="PRU00335"/>
    </source>
</evidence>